<name>L1J2T5_GUITC</name>
<evidence type="ECO:0000256" key="2">
    <source>
        <dbReference type="ARBA" id="ARBA00022670"/>
    </source>
</evidence>
<comment type="similarity">
    <text evidence="1">Belongs to the DeSI family.</text>
</comment>
<dbReference type="GO" id="GO:0016579">
    <property type="term" value="P:protein deubiquitination"/>
    <property type="evidence" value="ECO:0007669"/>
    <property type="project" value="TreeGrafter"/>
</dbReference>
<dbReference type="PANTHER" id="PTHR12378">
    <property type="entry name" value="DESUMOYLATING ISOPEPTIDASE"/>
    <property type="match status" value="1"/>
</dbReference>
<keyword evidence="3" id="KW-0378">Hydrolase</keyword>
<keyword evidence="7" id="KW-1185">Reference proteome</keyword>
<dbReference type="PANTHER" id="PTHR12378:SF80">
    <property type="entry name" value="IP06716P-RELATED"/>
    <property type="match status" value="1"/>
</dbReference>
<keyword evidence="2" id="KW-0645">Protease</keyword>
<dbReference type="AlphaFoldDB" id="L1J2T5"/>
<dbReference type="GO" id="GO:0006508">
    <property type="term" value="P:proteolysis"/>
    <property type="evidence" value="ECO:0007669"/>
    <property type="project" value="UniProtKB-KW"/>
</dbReference>
<proteinExistence type="inferred from homology"/>
<accession>L1J2T5</accession>
<evidence type="ECO:0000256" key="1">
    <source>
        <dbReference type="ARBA" id="ARBA00008140"/>
    </source>
</evidence>
<dbReference type="HOGENOM" id="CLU_1605842_0_0_1"/>
<sequence>MCNVYDLRFQREEGEGGVKGGNAGLSRLGLGLYHSGVEIYGREFSFGYSEGGRTGVFEIPCKCASAVMSQVTFKESVLLGYCQRSRFEVRRNCNHFSNELSKLLVGKPIPSYVNRPANVGQNLLSLFSMPASALGGMLKGVKMVKKAKKRSVGGKSDPVLTRHASI</sequence>
<dbReference type="PaxDb" id="55529-EKX42405"/>
<dbReference type="GO" id="GO:0101005">
    <property type="term" value="F:deubiquitinase activity"/>
    <property type="evidence" value="ECO:0007669"/>
    <property type="project" value="TreeGrafter"/>
</dbReference>
<dbReference type="GeneID" id="17299040"/>
<dbReference type="RefSeq" id="XP_005829385.1">
    <property type="nucleotide sequence ID" value="XM_005829328.1"/>
</dbReference>
<gene>
    <name evidence="5" type="ORF">GUITHDRAFT_141342</name>
</gene>
<reference evidence="6" key="3">
    <citation type="submission" date="2016-03" db="UniProtKB">
        <authorList>
            <consortium name="EnsemblProtists"/>
        </authorList>
    </citation>
    <scope>IDENTIFICATION</scope>
</reference>
<feature type="domain" description="PPPDE" evidence="4">
    <location>
        <begin position="1"/>
        <end position="128"/>
    </location>
</feature>
<dbReference type="STRING" id="905079.L1J2T5"/>
<evidence type="ECO:0000313" key="7">
    <source>
        <dbReference type="Proteomes" id="UP000011087"/>
    </source>
</evidence>
<dbReference type="Gene3D" id="3.90.1720.30">
    <property type="entry name" value="PPPDE domains"/>
    <property type="match status" value="2"/>
</dbReference>
<dbReference type="KEGG" id="gtt:GUITHDRAFT_141342"/>
<dbReference type="eggNOG" id="KOG0324">
    <property type="taxonomic scope" value="Eukaryota"/>
</dbReference>
<organism evidence="5">
    <name type="scientific">Guillardia theta (strain CCMP2712)</name>
    <name type="common">Cryptophyte</name>
    <dbReference type="NCBI Taxonomy" id="905079"/>
    <lineage>
        <taxon>Eukaryota</taxon>
        <taxon>Cryptophyceae</taxon>
        <taxon>Pyrenomonadales</taxon>
        <taxon>Geminigeraceae</taxon>
        <taxon>Guillardia</taxon>
    </lineage>
</organism>
<protein>
    <recommendedName>
        <fullName evidence="4">PPPDE domain-containing protein</fullName>
    </recommendedName>
</protein>
<dbReference type="SMART" id="SM01179">
    <property type="entry name" value="DUF862"/>
    <property type="match status" value="1"/>
</dbReference>
<reference evidence="7" key="2">
    <citation type="submission" date="2012-11" db="EMBL/GenBank/DDBJ databases">
        <authorList>
            <person name="Kuo A."/>
            <person name="Curtis B.A."/>
            <person name="Tanifuji G."/>
            <person name="Burki F."/>
            <person name="Gruber A."/>
            <person name="Irimia M."/>
            <person name="Maruyama S."/>
            <person name="Arias M.C."/>
            <person name="Ball S.G."/>
            <person name="Gile G.H."/>
            <person name="Hirakawa Y."/>
            <person name="Hopkins J.F."/>
            <person name="Rensing S.A."/>
            <person name="Schmutz J."/>
            <person name="Symeonidi A."/>
            <person name="Elias M."/>
            <person name="Eveleigh R.J."/>
            <person name="Herman E.K."/>
            <person name="Klute M.J."/>
            <person name="Nakayama T."/>
            <person name="Obornik M."/>
            <person name="Reyes-Prieto A."/>
            <person name="Armbrust E.V."/>
            <person name="Aves S.J."/>
            <person name="Beiko R.G."/>
            <person name="Coutinho P."/>
            <person name="Dacks J.B."/>
            <person name="Durnford D.G."/>
            <person name="Fast N.M."/>
            <person name="Green B.R."/>
            <person name="Grisdale C."/>
            <person name="Hempe F."/>
            <person name="Henrissat B."/>
            <person name="Hoppner M.P."/>
            <person name="Ishida K.-I."/>
            <person name="Kim E."/>
            <person name="Koreny L."/>
            <person name="Kroth P.G."/>
            <person name="Liu Y."/>
            <person name="Malik S.-B."/>
            <person name="Maier U.G."/>
            <person name="McRose D."/>
            <person name="Mock T."/>
            <person name="Neilson J.A."/>
            <person name="Onodera N.T."/>
            <person name="Poole A.M."/>
            <person name="Pritham E.J."/>
            <person name="Richards T.A."/>
            <person name="Rocap G."/>
            <person name="Roy S.W."/>
            <person name="Sarai C."/>
            <person name="Schaack S."/>
            <person name="Shirato S."/>
            <person name="Slamovits C.H."/>
            <person name="Spencer D.F."/>
            <person name="Suzuki S."/>
            <person name="Worden A.Z."/>
            <person name="Zauner S."/>
            <person name="Barry K."/>
            <person name="Bell C."/>
            <person name="Bharti A.K."/>
            <person name="Crow J.A."/>
            <person name="Grimwood J."/>
            <person name="Kramer R."/>
            <person name="Lindquist E."/>
            <person name="Lucas S."/>
            <person name="Salamov A."/>
            <person name="McFadden G.I."/>
            <person name="Lane C.E."/>
            <person name="Keeling P.J."/>
            <person name="Gray M.W."/>
            <person name="Grigoriev I.V."/>
            <person name="Archibald J.M."/>
        </authorList>
    </citation>
    <scope>NUCLEOTIDE SEQUENCE</scope>
    <source>
        <strain evidence="7">CCMP2712</strain>
    </source>
</reference>
<dbReference type="InterPro" id="IPR008580">
    <property type="entry name" value="PPPDE_dom"/>
</dbReference>
<evidence type="ECO:0000313" key="6">
    <source>
        <dbReference type="EnsemblProtists" id="EKX42405"/>
    </source>
</evidence>
<dbReference type="OrthoDB" id="412286at2759"/>
<dbReference type="PROSITE" id="PS51858">
    <property type="entry name" value="PPPDE"/>
    <property type="match status" value="1"/>
</dbReference>
<dbReference type="Proteomes" id="UP000011087">
    <property type="component" value="Unassembled WGS sequence"/>
</dbReference>
<dbReference type="EMBL" id="JH993017">
    <property type="protein sequence ID" value="EKX42405.1"/>
    <property type="molecule type" value="Genomic_DNA"/>
</dbReference>
<dbReference type="EnsemblProtists" id="EKX42405">
    <property type="protein sequence ID" value="EKX42405"/>
    <property type="gene ID" value="GUITHDRAFT_141342"/>
</dbReference>
<evidence type="ECO:0000256" key="3">
    <source>
        <dbReference type="ARBA" id="ARBA00022801"/>
    </source>
</evidence>
<evidence type="ECO:0000313" key="5">
    <source>
        <dbReference type="EMBL" id="EKX42405.1"/>
    </source>
</evidence>
<reference evidence="5 7" key="1">
    <citation type="journal article" date="2012" name="Nature">
        <title>Algal genomes reveal evolutionary mosaicism and the fate of nucleomorphs.</title>
        <authorList>
            <consortium name="DOE Joint Genome Institute"/>
            <person name="Curtis B.A."/>
            <person name="Tanifuji G."/>
            <person name="Burki F."/>
            <person name="Gruber A."/>
            <person name="Irimia M."/>
            <person name="Maruyama S."/>
            <person name="Arias M.C."/>
            <person name="Ball S.G."/>
            <person name="Gile G.H."/>
            <person name="Hirakawa Y."/>
            <person name="Hopkins J.F."/>
            <person name="Kuo A."/>
            <person name="Rensing S.A."/>
            <person name="Schmutz J."/>
            <person name="Symeonidi A."/>
            <person name="Elias M."/>
            <person name="Eveleigh R.J."/>
            <person name="Herman E.K."/>
            <person name="Klute M.J."/>
            <person name="Nakayama T."/>
            <person name="Obornik M."/>
            <person name="Reyes-Prieto A."/>
            <person name="Armbrust E.V."/>
            <person name="Aves S.J."/>
            <person name="Beiko R.G."/>
            <person name="Coutinho P."/>
            <person name="Dacks J.B."/>
            <person name="Durnford D.G."/>
            <person name="Fast N.M."/>
            <person name="Green B.R."/>
            <person name="Grisdale C.J."/>
            <person name="Hempel F."/>
            <person name="Henrissat B."/>
            <person name="Hoppner M.P."/>
            <person name="Ishida K."/>
            <person name="Kim E."/>
            <person name="Koreny L."/>
            <person name="Kroth P.G."/>
            <person name="Liu Y."/>
            <person name="Malik S.B."/>
            <person name="Maier U.G."/>
            <person name="McRose D."/>
            <person name="Mock T."/>
            <person name="Neilson J.A."/>
            <person name="Onodera N.T."/>
            <person name="Poole A.M."/>
            <person name="Pritham E.J."/>
            <person name="Richards T.A."/>
            <person name="Rocap G."/>
            <person name="Roy S.W."/>
            <person name="Sarai C."/>
            <person name="Schaack S."/>
            <person name="Shirato S."/>
            <person name="Slamovits C.H."/>
            <person name="Spencer D.F."/>
            <person name="Suzuki S."/>
            <person name="Worden A.Z."/>
            <person name="Zauner S."/>
            <person name="Barry K."/>
            <person name="Bell C."/>
            <person name="Bharti A.K."/>
            <person name="Crow J.A."/>
            <person name="Grimwood J."/>
            <person name="Kramer R."/>
            <person name="Lindquist E."/>
            <person name="Lucas S."/>
            <person name="Salamov A."/>
            <person name="McFadden G.I."/>
            <person name="Lane C.E."/>
            <person name="Keeling P.J."/>
            <person name="Gray M.W."/>
            <person name="Grigoriev I.V."/>
            <person name="Archibald J.M."/>
        </authorList>
    </citation>
    <scope>NUCLEOTIDE SEQUENCE</scope>
    <source>
        <strain evidence="5 7">CCMP2712</strain>
    </source>
</reference>
<dbReference type="InterPro" id="IPR042266">
    <property type="entry name" value="PPPDE_sf"/>
</dbReference>
<dbReference type="Pfam" id="PF05903">
    <property type="entry name" value="Peptidase_C97"/>
    <property type="match status" value="1"/>
</dbReference>
<evidence type="ECO:0000259" key="4">
    <source>
        <dbReference type="PROSITE" id="PS51858"/>
    </source>
</evidence>